<evidence type="ECO:0000256" key="1">
    <source>
        <dbReference type="ARBA" id="ARBA00004141"/>
    </source>
</evidence>
<dbReference type="GO" id="GO:0004252">
    <property type="term" value="F:serine-type endopeptidase activity"/>
    <property type="evidence" value="ECO:0007669"/>
    <property type="project" value="InterPro"/>
</dbReference>
<evidence type="ECO:0000256" key="4">
    <source>
        <dbReference type="ARBA" id="ARBA00022801"/>
    </source>
</evidence>
<gene>
    <name evidence="10" type="ORF">HO133_004937</name>
</gene>
<comment type="caution">
    <text evidence="10">The sequence shown here is derived from an EMBL/GenBank/DDBJ whole genome shotgun (WGS) entry which is preliminary data.</text>
</comment>
<dbReference type="PANTHER" id="PTHR43731">
    <property type="entry name" value="RHOMBOID PROTEASE"/>
    <property type="match status" value="1"/>
</dbReference>
<dbReference type="RefSeq" id="XP_037148547.1">
    <property type="nucleotide sequence ID" value="XM_037295849.1"/>
</dbReference>
<keyword evidence="3 8" id="KW-0812">Transmembrane</keyword>
<comment type="similarity">
    <text evidence="2">Belongs to the peptidase S54 family.</text>
</comment>
<dbReference type="Gene3D" id="1.20.1540.10">
    <property type="entry name" value="Rhomboid-like"/>
    <property type="match status" value="1"/>
</dbReference>
<dbReference type="Proteomes" id="UP000593566">
    <property type="component" value="Unassembled WGS sequence"/>
</dbReference>
<organism evidence="10 11">
    <name type="scientific">Letharia lupina</name>
    <dbReference type="NCBI Taxonomy" id="560253"/>
    <lineage>
        <taxon>Eukaryota</taxon>
        <taxon>Fungi</taxon>
        <taxon>Dikarya</taxon>
        <taxon>Ascomycota</taxon>
        <taxon>Pezizomycotina</taxon>
        <taxon>Lecanoromycetes</taxon>
        <taxon>OSLEUM clade</taxon>
        <taxon>Lecanoromycetidae</taxon>
        <taxon>Lecanorales</taxon>
        <taxon>Lecanorineae</taxon>
        <taxon>Parmeliaceae</taxon>
        <taxon>Letharia</taxon>
    </lineage>
</organism>
<feature type="domain" description="Peptidase S54 rhomboid" evidence="9">
    <location>
        <begin position="141"/>
        <end position="324"/>
    </location>
</feature>
<keyword evidence="6 8" id="KW-0472">Membrane</keyword>
<protein>
    <recommendedName>
        <fullName evidence="9">Peptidase S54 rhomboid domain-containing protein</fullName>
    </recommendedName>
</protein>
<sequence>MKTFSPTPMRSVLQVTTRPRLGPLGHSSQLPSRLSKRSSQRYARAAQTFSPQPKKVLNLVLRRPAWSSHRSYNNNSYGYYTPESFWVRNKPNIVVGSIIGFCCVTYYYKWTAENLAAKGNHARADLIRRNFVNSGENLREGRWWVMISSSFAHGNLMHLGFSVLPIWGFGRPLVGLLGVPCFMGLCVISAVSSSRAYIYWEDTKETLRKEMFNRRWDKPKDPRVLGIQISKERALAISGSGGAHYGGSQGASGIACGLTGARVCIMPWAWTSYFSILPMPLWAGETLLTIASVVGMATGYAPIVGHAGHLGGTAVGIAYYYGIARPWLRRTGRF</sequence>
<feature type="region of interest" description="Disordered" evidence="7">
    <location>
        <begin position="16"/>
        <end position="37"/>
    </location>
</feature>
<dbReference type="EMBL" id="JACCJB010000020">
    <property type="protein sequence ID" value="KAF6219112.1"/>
    <property type="molecule type" value="Genomic_DNA"/>
</dbReference>
<evidence type="ECO:0000256" key="5">
    <source>
        <dbReference type="ARBA" id="ARBA00022989"/>
    </source>
</evidence>
<dbReference type="GeneID" id="59333343"/>
<feature type="transmembrane region" description="Helical" evidence="8">
    <location>
        <begin position="309"/>
        <end position="328"/>
    </location>
</feature>
<name>A0A8H6F8F3_9LECA</name>
<dbReference type="InterPro" id="IPR050925">
    <property type="entry name" value="Rhomboid_protease_S54"/>
</dbReference>
<comment type="subcellular location">
    <subcellularLocation>
        <location evidence="1">Membrane</location>
        <topology evidence="1">Multi-pass membrane protein</topology>
    </subcellularLocation>
</comment>
<evidence type="ECO:0000256" key="2">
    <source>
        <dbReference type="ARBA" id="ARBA00009045"/>
    </source>
</evidence>
<evidence type="ECO:0000259" key="9">
    <source>
        <dbReference type="Pfam" id="PF01694"/>
    </source>
</evidence>
<dbReference type="Pfam" id="PF01694">
    <property type="entry name" value="Rhomboid"/>
    <property type="match status" value="1"/>
</dbReference>
<evidence type="ECO:0000313" key="11">
    <source>
        <dbReference type="Proteomes" id="UP000593566"/>
    </source>
</evidence>
<dbReference type="AlphaFoldDB" id="A0A8H6F8F3"/>
<keyword evidence="11" id="KW-1185">Reference proteome</keyword>
<evidence type="ECO:0000256" key="7">
    <source>
        <dbReference type="SAM" id="MobiDB-lite"/>
    </source>
</evidence>
<reference evidence="10 11" key="1">
    <citation type="journal article" date="2020" name="Genomics">
        <title>Complete, high-quality genomes from long-read metagenomic sequencing of two wolf lichen thalli reveals enigmatic genome architecture.</title>
        <authorList>
            <person name="McKenzie S.K."/>
            <person name="Walston R.F."/>
            <person name="Allen J.L."/>
        </authorList>
    </citation>
    <scope>NUCLEOTIDE SEQUENCE [LARGE SCALE GENOMIC DNA]</scope>
    <source>
        <strain evidence="10">WasteWater1</strain>
    </source>
</reference>
<evidence type="ECO:0000256" key="6">
    <source>
        <dbReference type="ARBA" id="ARBA00023136"/>
    </source>
</evidence>
<feature type="transmembrane region" description="Helical" evidence="8">
    <location>
        <begin position="173"/>
        <end position="198"/>
    </location>
</feature>
<keyword evidence="4" id="KW-0378">Hydrolase</keyword>
<keyword evidence="5 8" id="KW-1133">Transmembrane helix</keyword>
<dbReference type="GO" id="GO:0016020">
    <property type="term" value="C:membrane"/>
    <property type="evidence" value="ECO:0007669"/>
    <property type="project" value="UniProtKB-SubCell"/>
</dbReference>
<evidence type="ECO:0000256" key="8">
    <source>
        <dbReference type="SAM" id="Phobius"/>
    </source>
</evidence>
<proteinExistence type="inferred from homology"/>
<dbReference type="InterPro" id="IPR035952">
    <property type="entry name" value="Rhomboid-like_sf"/>
</dbReference>
<accession>A0A8H6F8F3</accession>
<dbReference type="InterPro" id="IPR022764">
    <property type="entry name" value="Peptidase_S54_rhomboid_dom"/>
</dbReference>
<evidence type="ECO:0000256" key="3">
    <source>
        <dbReference type="ARBA" id="ARBA00022692"/>
    </source>
</evidence>
<dbReference type="PANTHER" id="PTHR43731:SF14">
    <property type="entry name" value="PRESENILIN-ASSOCIATED RHOMBOID-LIKE PROTEIN, MITOCHONDRIAL"/>
    <property type="match status" value="1"/>
</dbReference>
<dbReference type="SUPFAM" id="SSF144091">
    <property type="entry name" value="Rhomboid-like"/>
    <property type="match status" value="1"/>
</dbReference>
<evidence type="ECO:0000313" key="10">
    <source>
        <dbReference type="EMBL" id="KAF6219112.1"/>
    </source>
</evidence>